<evidence type="ECO:0000256" key="16">
    <source>
        <dbReference type="SAM" id="Phobius"/>
    </source>
</evidence>
<dbReference type="Gramene" id="TraesJUL7B03G04113960.1">
    <property type="protein sequence ID" value="TraesJUL7B03G04113960.1.CDS1"/>
    <property type="gene ID" value="TraesJUL7B03G04113960"/>
</dbReference>
<comment type="similarity">
    <text evidence="13">Belongs to the RING-type zinc finger family. ATL subfamily.</text>
</comment>
<feature type="transmembrane region" description="Helical" evidence="16">
    <location>
        <begin position="58"/>
        <end position="79"/>
    </location>
</feature>
<dbReference type="GO" id="GO:0008270">
    <property type="term" value="F:zinc ion binding"/>
    <property type="evidence" value="ECO:0007669"/>
    <property type="project" value="UniProtKB-KW"/>
</dbReference>
<evidence type="ECO:0000256" key="14">
    <source>
        <dbReference type="PROSITE-ProRule" id="PRU00175"/>
    </source>
</evidence>
<evidence type="ECO:0000256" key="7">
    <source>
        <dbReference type="ARBA" id="ARBA00022723"/>
    </source>
</evidence>
<evidence type="ECO:0000256" key="13">
    <source>
        <dbReference type="ARBA" id="ARBA00024209"/>
    </source>
</evidence>
<gene>
    <name evidence="19" type="primary">LOC123162771</name>
</gene>
<dbReference type="Proteomes" id="UP000019116">
    <property type="component" value="Chromosome 7B"/>
</dbReference>
<dbReference type="Gramene" id="TraesJAG7B03G04058740.1">
    <property type="protein sequence ID" value="TraesJAG7B03G04058740.1.CDS1"/>
    <property type="gene ID" value="TraesJAG7B03G04058740"/>
</dbReference>
<dbReference type="Gramene" id="TraesMAC7B03G04071200.1">
    <property type="protein sequence ID" value="TraesMAC7B03G04071200.1.CDS1"/>
    <property type="gene ID" value="TraesMAC7B03G04071200"/>
</dbReference>
<dbReference type="CDD" id="cd16461">
    <property type="entry name" value="RING-H2_EL5-like"/>
    <property type="match status" value="1"/>
</dbReference>
<dbReference type="Pfam" id="PF13639">
    <property type="entry name" value="zf-RING_2"/>
    <property type="match status" value="1"/>
</dbReference>
<dbReference type="PROSITE" id="PS50089">
    <property type="entry name" value="ZF_RING_2"/>
    <property type="match status" value="1"/>
</dbReference>
<evidence type="ECO:0000259" key="18">
    <source>
        <dbReference type="PROSITE" id="PS50089"/>
    </source>
</evidence>
<proteinExistence type="inferred from homology"/>
<keyword evidence="7" id="KW-0479">Metal-binding</keyword>
<dbReference type="Gramene" id="TraesSTA7B03G04071600.1">
    <property type="protein sequence ID" value="TraesSTA7B03G04071600.1.CDS1"/>
    <property type="gene ID" value="TraesSTA7B03G04071600"/>
</dbReference>
<comment type="pathway">
    <text evidence="3">Protein modification; protein ubiquitination.</text>
</comment>
<reference evidence="19" key="2">
    <citation type="submission" date="2018-10" db="UniProtKB">
        <authorList>
            <consortium name="EnsemblPlants"/>
        </authorList>
    </citation>
    <scope>IDENTIFICATION</scope>
</reference>
<evidence type="ECO:0000313" key="19">
    <source>
        <dbReference type="EnsemblPlants" id="TraesCS7B02G081700.1.cds1"/>
    </source>
</evidence>
<dbReference type="EC" id="2.3.2.27" evidence="4"/>
<name>A0A3B6SA28_WHEAT</name>
<keyword evidence="20" id="KW-1185">Reference proteome</keyword>
<comment type="subcellular location">
    <subcellularLocation>
        <location evidence="2">Membrane</location>
        <topology evidence="2">Single-pass membrane protein</topology>
    </subcellularLocation>
</comment>
<dbReference type="Gramene" id="TraesRN7B0100210500.1">
    <property type="protein sequence ID" value="TraesRN7B0100210500.1"/>
    <property type="gene ID" value="TraesRN7B0100210500"/>
</dbReference>
<feature type="compositionally biased region" description="Polar residues" evidence="15">
    <location>
        <begin position="375"/>
        <end position="385"/>
    </location>
</feature>
<keyword evidence="17" id="KW-0732">Signal</keyword>
<dbReference type="PANTHER" id="PTHR14155:SF581">
    <property type="entry name" value="OS06G0218300 PROTEIN"/>
    <property type="match status" value="1"/>
</dbReference>
<sequence length="414" mass="44749">MPTPTPKPRRHALLLAALVLAAGAVAQADDEDAWDKKGDGGRGVVYGARKPPSFSAPMVVLLVALIATFFFIGFFSIYIRQCGRGNSPTIPAAAFLVLSRQQEQQQQQQARPRGLDPEVVASFPAMTYAEARALRDKDAGGKGDDDTTVLECAVCLSEFEDGDQLRLLPKCSHAFHPDCIGEWLAGHVTCPVCRCSLAPEEPAPAAAEADGAGGEEQRAPEVAIDMNRDGDGEAQEERMREAAELERIGSLRRAVRSRSGRPFSRAHSTGHSLSARFDGDLERFTLRLPEHVRRDMVAAGEESLRRTVARDAGARSARIGRSDRWPSFIARTFSSRVPFWAASRRAPDAEAVGAPAPTTPTAPPLPRTVREKTSDGSVGSANNKGSVRFDCLGGRVDGDSEEEPEEEKAIVRRV</sequence>
<dbReference type="InterPro" id="IPR001841">
    <property type="entry name" value="Znf_RING"/>
</dbReference>
<dbReference type="Gramene" id="TraesCS7B02G081700.1">
    <property type="protein sequence ID" value="TraesCS7B02G081700.1.cds1"/>
    <property type="gene ID" value="TraesCS7B02G081700"/>
</dbReference>
<evidence type="ECO:0000256" key="3">
    <source>
        <dbReference type="ARBA" id="ARBA00004906"/>
    </source>
</evidence>
<evidence type="ECO:0000256" key="5">
    <source>
        <dbReference type="ARBA" id="ARBA00022679"/>
    </source>
</evidence>
<evidence type="ECO:0000256" key="11">
    <source>
        <dbReference type="ARBA" id="ARBA00022989"/>
    </source>
</evidence>
<keyword evidence="12 16" id="KW-0472">Membrane</keyword>
<dbReference type="RefSeq" id="XP_044436473.1">
    <property type="nucleotide sequence ID" value="XM_044580538.1"/>
</dbReference>
<dbReference type="SUPFAM" id="SSF57850">
    <property type="entry name" value="RING/U-box"/>
    <property type="match status" value="1"/>
</dbReference>
<evidence type="ECO:0000256" key="9">
    <source>
        <dbReference type="ARBA" id="ARBA00022786"/>
    </source>
</evidence>
<keyword evidence="10" id="KW-0862">Zinc</keyword>
<feature type="chain" id="PRO_5043180335" description="RING-type E3 ubiquitin transferase" evidence="17">
    <location>
        <begin position="29"/>
        <end position="414"/>
    </location>
</feature>
<dbReference type="Gramene" id="TraesARI5B03G02939740.1">
    <property type="protein sequence ID" value="TraesARI5B03G02939740.1.CDS1"/>
    <property type="gene ID" value="TraesARI5B03G02939740"/>
</dbReference>
<dbReference type="OrthoDB" id="8062037at2759"/>
<dbReference type="SMR" id="A0A3B6SA28"/>
<dbReference type="AlphaFoldDB" id="A0A3B6SA28"/>
<evidence type="ECO:0000256" key="15">
    <source>
        <dbReference type="SAM" id="MobiDB-lite"/>
    </source>
</evidence>
<dbReference type="STRING" id="4565.A0A3B6SA28"/>
<dbReference type="Gramene" id="TraesCS7B03G0218700.1">
    <property type="protein sequence ID" value="TraesCS7B03G0218700.1.CDS1"/>
    <property type="gene ID" value="TraesCS7B03G0218700"/>
</dbReference>
<dbReference type="SMART" id="SM00184">
    <property type="entry name" value="RING"/>
    <property type="match status" value="1"/>
</dbReference>
<dbReference type="Gene3D" id="3.30.40.10">
    <property type="entry name" value="Zinc/RING finger domain, C3HC4 (zinc finger)"/>
    <property type="match status" value="1"/>
</dbReference>
<evidence type="ECO:0000256" key="2">
    <source>
        <dbReference type="ARBA" id="ARBA00004167"/>
    </source>
</evidence>
<dbReference type="GeneID" id="123162771"/>
<dbReference type="Gramene" id="TraesCLE_scaffold_056394_01G000100.1">
    <property type="protein sequence ID" value="TraesCLE_scaffold_056394_01G000100.1"/>
    <property type="gene ID" value="TraesCLE_scaffold_056394_01G000100"/>
</dbReference>
<keyword evidence="8 14" id="KW-0863">Zinc-finger</keyword>
<feature type="compositionally biased region" description="Pro residues" evidence="15">
    <location>
        <begin position="357"/>
        <end position="366"/>
    </location>
</feature>
<feature type="region of interest" description="Disordered" evidence="15">
    <location>
        <begin position="348"/>
        <end position="414"/>
    </location>
</feature>
<protein>
    <recommendedName>
        <fullName evidence="4">RING-type E3 ubiquitin transferase</fullName>
        <ecNumber evidence="4">2.3.2.27</ecNumber>
    </recommendedName>
</protein>
<dbReference type="Gramene" id="TraesCAD_scaffold_005209_01G000600.1">
    <property type="protein sequence ID" value="TraesCAD_scaffold_005209_01G000600.1"/>
    <property type="gene ID" value="TraesCAD_scaffold_005209_01G000600"/>
</dbReference>
<dbReference type="InterPro" id="IPR053238">
    <property type="entry name" value="RING-H2_zinc_finger"/>
</dbReference>
<evidence type="ECO:0000313" key="20">
    <source>
        <dbReference type="Proteomes" id="UP000019116"/>
    </source>
</evidence>
<dbReference type="Gramene" id="TraesKAR7B01G0065260.1">
    <property type="protein sequence ID" value="cds.TraesKAR7B01G0065260.1"/>
    <property type="gene ID" value="TraesKAR7B01G0065260"/>
</dbReference>
<dbReference type="PANTHER" id="PTHR14155">
    <property type="entry name" value="RING FINGER DOMAIN-CONTAINING"/>
    <property type="match status" value="1"/>
</dbReference>
<reference evidence="19" key="1">
    <citation type="submission" date="2018-08" db="EMBL/GenBank/DDBJ databases">
        <authorList>
            <person name="Rossello M."/>
        </authorList>
    </citation>
    <scope>NUCLEOTIDE SEQUENCE [LARGE SCALE GENOMIC DNA]</scope>
    <source>
        <strain evidence="19">cv. Chinese Spring</strain>
    </source>
</reference>
<dbReference type="Gramene" id="TraesLDM7B03G04079400.1">
    <property type="protein sequence ID" value="TraesLDM7B03G04079400.1.CDS1"/>
    <property type="gene ID" value="TraesLDM7B03G04079400"/>
</dbReference>
<evidence type="ECO:0000256" key="6">
    <source>
        <dbReference type="ARBA" id="ARBA00022692"/>
    </source>
</evidence>
<keyword evidence="11 16" id="KW-1133">Transmembrane helix</keyword>
<dbReference type="Gramene" id="TraesROB_scaffold_001352_01G000600.1">
    <property type="protein sequence ID" value="TraesROB_scaffold_001352_01G000600.1"/>
    <property type="gene ID" value="TraesROB_scaffold_001352_01G000600"/>
</dbReference>
<dbReference type="FunFam" id="3.30.40.10:FF:000187">
    <property type="entry name" value="E3 ubiquitin-protein ligase ATL6"/>
    <property type="match status" value="1"/>
</dbReference>
<dbReference type="EnsemblPlants" id="TraesCS7B02G081700.1">
    <property type="protein sequence ID" value="TraesCS7B02G081700.1.cds1"/>
    <property type="gene ID" value="TraesCS7B02G081700"/>
</dbReference>
<organism evidence="19">
    <name type="scientific">Triticum aestivum</name>
    <name type="common">Wheat</name>
    <dbReference type="NCBI Taxonomy" id="4565"/>
    <lineage>
        <taxon>Eukaryota</taxon>
        <taxon>Viridiplantae</taxon>
        <taxon>Streptophyta</taxon>
        <taxon>Embryophyta</taxon>
        <taxon>Tracheophyta</taxon>
        <taxon>Spermatophyta</taxon>
        <taxon>Magnoliopsida</taxon>
        <taxon>Liliopsida</taxon>
        <taxon>Poales</taxon>
        <taxon>Poaceae</taxon>
        <taxon>BOP clade</taxon>
        <taxon>Pooideae</taxon>
        <taxon>Triticodae</taxon>
        <taxon>Triticeae</taxon>
        <taxon>Triticinae</taxon>
        <taxon>Triticum</taxon>
    </lineage>
</organism>
<comment type="catalytic activity">
    <reaction evidence="1">
        <text>S-ubiquitinyl-[E2 ubiquitin-conjugating enzyme]-L-cysteine + [acceptor protein]-L-lysine = [E2 ubiquitin-conjugating enzyme]-L-cysteine + N(6)-ubiquitinyl-[acceptor protein]-L-lysine.</text>
        <dbReference type="EC" id="2.3.2.27"/>
    </reaction>
</comment>
<dbReference type="Gramene" id="TraesNOR7B03G04121170.1">
    <property type="protein sequence ID" value="TraesNOR7B03G04121170.1.CDS1"/>
    <property type="gene ID" value="TraesNOR7B03G04121170"/>
</dbReference>
<dbReference type="GO" id="GO:0061630">
    <property type="term" value="F:ubiquitin protein ligase activity"/>
    <property type="evidence" value="ECO:0007669"/>
    <property type="project" value="UniProtKB-EC"/>
</dbReference>
<evidence type="ECO:0000256" key="10">
    <source>
        <dbReference type="ARBA" id="ARBA00022833"/>
    </source>
</evidence>
<dbReference type="Gramene" id="TraesPARA_EIv1.0_2387140.1">
    <property type="protein sequence ID" value="TraesPARA_EIv1.0_2387140.1.CDS1"/>
    <property type="gene ID" value="TraesPARA_EIv1.0_2387140"/>
</dbReference>
<keyword evidence="6 16" id="KW-0812">Transmembrane</keyword>
<dbReference type="OMA" id="RDKNNGG"/>
<dbReference type="InterPro" id="IPR013083">
    <property type="entry name" value="Znf_RING/FYVE/PHD"/>
</dbReference>
<dbReference type="Gramene" id="TraesWEE_scaffold_011401_01G000100.1">
    <property type="protein sequence ID" value="TraesWEE_scaffold_011401_01G000100.1"/>
    <property type="gene ID" value="TraesWEE_scaffold_011401_01G000100"/>
</dbReference>
<evidence type="ECO:0000256" key="8">
    <source>
        <dbReference type="ARBA" id="ARBA00022771"/>
    </source>
</evidence>
<dbReference type="Gramene" id="TraesLAC7B03G04028310.1">
    <property type="protein sequence ID" value="TraesLAC7B03G04028310.1.CDS1"/>
    <property type="gene ID" value="TraesLAC7B03G04028310"/>
</dbReference>
<dbReference type="Gramene" id="TraesSYM5B03G02926330.1">
    <property type="protein sequence ID" value="TraesSYM5B03G02926330.1.CDS1"/>
    <property type="gene ID" value="TraesSYM5B03G02926330"/>
</dbReference>
<evidence type="ECO:0000256" key="12">
    <source>
        <dbReference type="ARBA" id="ARBA00023136"/>
    </source>
</evidence>
<evidence type="ECO:0000256" key="17">
    <source>
        <dbReference type="SAM" id="SignalP"/>
    </source>
</evidence>
<evidence type="ECO:0000256" key="4">
    <source>
        <dbReference type="ARBA" id="ARBA00012483"/>
    </source>
</evidence>
<accession>A0A3B6SA28</accession>
<feature type="domain" description="RING-type" evidence="18">
    <location>
        <begin position="152"/>
        <end position="194"/>
    </location>
</feature>
<dbReference type="GO" id="GO:0016020">
    <property type="term" value="C:membrane"/>
    <property type="evidence" value="ECO:0007669"/>
    <property type="project" value="UniProtKB-SubCell"/>
</dbReference>
<keyword evidence="9" id="KW-0833">Ubl conjugation pathway</keyword>
<evidence type="ECO:0000256" key="1">
    <source>
        <dbReference type="ARBA" id="ARBA00000900"/>
    </source>
</evidence>
<feature type="signal peptide" evidence="17">
    <location>
        <begin position="1"/>
        <end position="28"/>
    </location>
</feature>
<keyword evidence="5" id="KW-0808">Transferase</keyword>